<feature type="region of interest" description="Disordered" evidence="1">
    <location>
        <begin position="152"/>
        <end position="230"/>
    </location>
</feature>
<gene>
    <name evidence="2" type="ORF">BLNAU_20581</name>
</gene>
<protein>
    <submittedName>
        <fullName evidence="2">Uncharacterized protein</fullName>
    </submittedName>
</protein>
<evidence type="ECO:0000313" key="2">
    <source>
        <dbReference type="EMBL" id="KAK2944484.1"/>
    </source>
</evidence>
<organism evidence="2 3">
    <name type="scientific">Blattamonas nauphoetae</name>
    <dbReference type="NCBI Taxonomy" id="2049346"/>
    <lineage>
        <taxon>Eukaryota</taxon>
        <taxon>Metamonada</taxon>
        <taxon>Preaxostyla</taxon>
        <taxon>Oxymonadida</taxon>
        <taxon>Blattamonas</taxon>
    </lineage>
</organism>
<feature type="compositionally biased region" description="Low complexity" evidence="1">
    <location>
        <begin position="171"/>
        <end position="185"/>
    </location>
</feature>
<dbReference type="EMBL" id="JARBJD010000296">
    <property type="protein sequence ID" value="KAK2944484.1"/>
    <property type="molecule type" value="Genomic_DNA"/>
</dbReference>
<comment type="caution">
    <text evidence="2">The sequence shown here is derived from an EMBL/GenBank/DDBJ whole genome shotgun (WGS) entry which is preliminary data.</text>
</comment>
<dbReference type="Proteomes" id="UP001281761">
    <property type="component" value="Unassembled WGS sequence"/>
</dbReference>
<feature type="compositionally biased region" description="Basic and acidic residues" evidence="1">
    <location>
        <begin position="186"/>
        <end position="205"/>
    </location>
</feature>
<reference evidence="2 3" key="1">
    <citation type="journal article" date="2022" name="bioRxiv">
        <title>Genomics of Preaxostyla Flagellates Illuminates Evolutionary Transitions and the Path Towards Mitochondrial Loss.</title>
        <authorList>
            <person name="Novak L.V.F."/>
            <person name="Treitli S.C."/>
            <person name="Pyrih J."/>
            <person name="Halakuc P."/>
            <person name="Pipaliya S.V."/>
            <person name="Vacek V."/>
            <person name="Brzon O."/>
            <person name="Soukal P."/>
            <person name="Eme L."/>
            <person name="Dacks J.B."/>
            <person name="Karnkowska A."/>
            <person name="Elias M."/>
            <person name="Hampl V."/>
        </authorList>
    </citation>
    <scope>NUCLEOTIDE SEQUENCE [LARGE SCALE GENOMIC DNA]</scope>
    <source>
        <strain evidence="2">NAU3</strain>
        <tissue evidence="2">Gut</tissue>
    </source>
</reference>
<evidence type="ECO:0000256" key="1">
    <source>
        <dbReference type="SAM" id="MobiDB-lite"/>
    </source>
</evidence>
<sequence length="244" mass="26630">MVHTAPRLLSKERVLRRVIEVSSELGDRLDVRDSRNWDDATATDLFPRMLLALTRMSPEDQLEVQKYRSYTLAMNADSRISHFIAIVDAFLGREGNGEVRTEDLALAARQISYFQLCTSVGVGSHSATSMTERGNSLQKLVRAVWKEGGVAKGSSGVEGGKREVLVDEGSESQSASDVSSSYSGGVEEKGGCGREGGERGGRQRDLYSASETLSGRREEDGEDLGLGVEGERSLPTLFDPFLMF</sequence>
<proteinExistence type="predicted"/>
<keyword evidence="3" id="KW-1185">Reference proteome</keyword>
<accession>A0ABQ9WZD1</accession>
<name>A0ABQ9WZD1_9EUKA</name>
<evidence type="ECO:0000313" key="3">
    <source>
        <dbReference type="Proteomes" id="UP001281761"/>
    </source>
</evidence>